<evidence type="ECO:0000313" key="3">
    <source>
        <dbReference type="EMBL" id="OOV88273.1"/>
    </source>
</evidence>
<dbReference type="PANTHER" id="PTHR31459">
    <property type="match status" value="1"/>
</dbReference>
<accession>A0A1T1HEL7</accession>
<gene>
    <name evidence="3" type="ORF">BTA35_0201760</name>
</gene>
<comment type="caution">
    <text evidence="3">The sequence shown here is derived from an EMBL/GenBank/DDBJ whole genome shotgun (WGS) entry which is preliminary data.</text>
</comment>
<dbReference type="Proteomes" id="UP000190064">
    <property type="component" value="Unassembled WGS sequence"/>
</dbReference>
<name>A0A1T1HEL7_OCELI</name>
<evidence type="ECO:0000313" key="4">
    <source>
        <dbReference type="Proteomes" id="UP000190064"/>
    </source>
</evidence>
<sequence length="294" mass="32421">MPFVLSLVHRPSGYYRALFLLLSTVLFTGCAQLGTLAENTIKSPQVVSQKIQVSKMDFNYIYFDADIELLNPNPVALNLDGFNYTLDVEGQPLVTGDNNGLSLKPSGQANISLPFKVRLDSLVKLAPELMKKDQLEYTFGTLLTLNGPLGLKWEKPVSVSKVIATPKLPEIKMPKISLGDVSLSGLQLNVQLPVNNPNMFDVSVEQLSAALIVNGMKPVQIGKDSETRLPAKSETTLDIPLNFSWDSTSRSLLSLLQNGQLPDIRLEGNWKLNPELPGFQVQQFDFGFEDGKMI</sequence>
<dbReference type="Gene3D" id="2.60.40.1820">
    <property type="match status" value="2"/>
</dbReference>
<feature type="domain" description="Water stress and hypersensitive response" evidence="2">
    <location>
        <begin position="46"/>
        <end position="164"/>
    </location>
</feature>
<dbReference type="InterPro" id="IPR013990">
    <property type="entry name" value="WHy-dom"/>
</dbReference>
<dbReference type="InterPro" id="IPR004864">
    <property type="entry name" value="LEA_2"/>
</dbReference>
<protein>
    <recommendedName>
        <fullName evidence="2">Water stress and hypersensitive response domain-containing protein</fullName>
    </recommendedName>
</protein>
<dbReference type="EMBL" id="MTSD02000001">
    <property type="protein sequence ID" value="OOV88273.1"/>
    <property type="molecule type" value="Genomic_DNA"/>
</dbReference>
<comment type="similarity">
    <text evidence="1">Belongs to the LEA type 2 family.</text>
</comment>
<proteinExistence type="inferred from homology"/>
<evidence type="ECO:0000259" key="2">
    <source>
        <dbReference type="SMART" id="SM00769"/>
    </source>
</evidence>
<dbReference type="SMART" id="SM00769">
    <property type="entry name" value="WHy"/>
    <property type="match status" value="2"/>
</dbReference>
<dbReference type="SUPFAM" id="SSF117070">
    <property type="entry name" value="LEA14-like"/>
    <property type="match status" value="2"/>
</dbReference>
<dbReference type="PANTHER" id="PTHR31459:SF2">
    <property type="entry name" value="OS03G0843300 PROTEIN"/>
    <property type="match status" value="1"/>
</dbReference>
<dbReference type="RefSeq" id="WP_077242700.1">
    <property type="nucleotide sequence ID" value="NZ_FXTS01000001.1"/>
</dbReference>
<organism evidence="3 4">
    <name type="scientific">Oceanospirillum linum</name>
    <dbReference type="NCBI Taxonomy" id="966"/>
    <lineage>
        <taxon>Bacteria</taxon>
        <taxon>Pseudomonadati</taxon>
        <taxon>Pseudomonadota</taxon>
        <taxon>Gammaproteobacteria</taxon>
        <taxon>Oceanospirillales</taxon>
        <taxon>Oceanospirillaceae</taxon>
        <taxon>Oceanospirillum</taxon>
    </lineage>
</organism>
<dbReference type="Pfam" id="PF03168">
    <property type="entry name" value="LEA_2"/>
    <property type="match status" value="2"/>
</dbReference>
<feature type="domain" description="Water stress and hypersensitive response" evidence="2">
    <location>
        <begin position="171"/>
        <end position="289"/>
    </location>
</feature>
<dbReference type="InterPro" id="IPR045043">
    <property type="entry name" value="Lea14-like"/>
</dbReference>
<dbReference type="GO" id="GO:0009269">
    <property type="term" value="P:response to desiccation"/>
    <property type="evidence" value="ECO:0007669"/>
    <property type="project" value="InterPro"/>
</dbReference>
<dbReference type="STRING" id="966.BTA35_0201760"/>
<reference evidence="3" key="1">
    <citation type="submission" date="2017-02" db="EMBL/GenBank/DDBJ databases">
        <title>Draft Genome Sequence of the Salt Water Bacterium Oceanospirillum linum ATCC 11336.</title>
        <authorList>
            <person name="Trachtenberg A.M."/>
            <person name="Carney J.G."/>
            <person name="Linnane J.D."/>
            <person name="Rheaume B.A."/>
            <person name="Pitts N.L."/>
            <person name="Mykles D.L."/>
            <person name="Maclea K.S."/>
        </authorList>
    </citation>
    <scope>NUCLEOTIDE SEQUENCE [LARGE SCALE GENOMIC DNA]</scope>
    <source>
        <strain evidence="3">ATCC 11336</strain>
    </source>
</reference>
<dbReference type="AlphaFoldDB" id="A0A1T1HEL7"/>
<evidence type="ECO:0000256" key="1">
    <source>
        <dbReference type="ARBA" id="ARBA00005960"/>
    </source>
</evidence>
<keyword evidence="4" id="KW-1185">Reference proteome</keyword>